<reference evidence="1 2" key="1">
    <citation type="journal article" date="2019" name="ISME J.">
        <title>Genome analyses of uncultured TG2/ZB3 bacteria in 'Margulisbacteria' specifically attached to ectosymbiotic spirochetes of protists in the termite gut.</title>
        <authorList>
            <person name="Utami Y.D."/>
            <person name="Kuwahara H."/>
            <person name="Igai K."/>
            <person name="Murakami T."/>
            <person name="Sugaya K."/>
            <person name="Morikawa T."/>
            <person name="Nagura Y."/>
            <person name="Yuki M."/>
            <person name="Deevong P."/>
            <person name="Inoue T."/>
            <person name="Kihara K."/>
            <person name="Lo N."/>
            <person name="Yamada A."/>
            <person name="Ohkuma M."/>
            <person name="Hongoh Y."/>
        </authorList>
    </citation>
    <scope>NUCLEOTIDE SEQUENCE [LARGE SCALE GENOMIC DNA]</scope>
    <source>
        <strain evidence="1">NkOx7-02</strain>
    </source>
</reference>
<dbReference type="SUPFAM" id="SSF53335">
    <property type="entry name" value="S-adenosyl-L-methionine-dependent methyltransferases"/>
    <property type="match status" value="1"/>
</dbReference>
<gene>
    <name evidence="1" type="ORF">NO2_0156</name>
</gene>
<accession>A0A388TGV7</accession>
<evidence type="ECO:0000313" key="1">
    <source>
        <dbReference type="EMBL" id="GBR75484.1"/>
    </source>
</evidence>
<keyword evidence="2" id="KW-1185">Reference proteome</keyword>
<dbReference type="InterPro" id="IPR029063">
    <property type="entry name" value="SAM-dependent_MTases_sf"/>
</dbReference>
<name>A0A388TGV7_9BACT</name>
<dbReference type="GO" id="GO:0008168">
    <property type="term" value="F:methyltransferase activity"/>
    <property type="evidence" value="ECO:0007669"/>
    <property type="project" value="UniProtKB-KW"/>
</dbReference>
<dbReference type="InterPro" id="IPR020027">
    <property type="entry name" value="Pseudamin_synth-assoc_MeTrfase"/>
</dbReference>
<proteinExistence type="predicted"/>
<dbReference type="EMBL" id="BGZO01000003">
    <property type="protein sequence ID" value="GBR75484.1"/>
    <property type="molecule type" value="Genomic_DNA"/>
</dbReference>
<organism evidence="1 2">
    <name type="scientific">Candidatus Termititenax persephonae</name>
    <dbReference type="NCBI Taxonomy" id="2218525"/>
    <lineage>
        <taxon>Bacteria</taxon>
        <taxon>Bacillati</taxon>
        <taxon>Candidatus Margulisiibacteriota</taxon>
        <taxon>Candidatus Termititenacia</taxon>
        <taxon>Candidatus Termititenacales</taxon>
        <taxon>Candidatus Termititenacaceae</taxon>
        <taxon>Candidatus Termititenax</taxon>
    </lineage>
</organism>
<evidence type="ECO:0000313" key="2">
    <source>
        <dbReference type="Proteomes" id="UP000275925"/>
    </source>
</evidence>
<dbReference type="AlphaFoldDB" id="A0A388TGV7"/>
<keyword evidence="1" id="KW-0489">Methyltransferase</keyword>
<protein>
    <submittedName>
        <fullName evidence="1">Methylase</fullName>
    </submittedName>
</protein>
<keyword evidence="1" id="KW-0808">Transferase</keyword>
<dbReference type="NCBIfam" id="TIGR03587">
    <property type="entry name" value="Pse_Me-ase"/>
    <property type="match status" value="1"/>
</dbReference>
<dbReference type="GO" id="GO:0032259">
    <property type="term" value="P:methylation"/>
    <property type="evidence" value="ECO:0007669"/>
    <property type="project" value="UniProtKB-KW"/>
</dbReference>
<dbReference type="Proteomes" id="UP000275925">
    <property type="component" value="Unassembled WGS sequence"/>
</dbReference>
<comment type="caution">
    <text evidence="1">The sequence shown here is derived from an EMBL/GenBank/DDBJ whole genome shotgun (WGS) entry which is preliminary data.</text>
</comment>
<sequence length="141" mass="16790">MLPDCEISAVEINKKATQILHSKGFKVYNQSILDFNVDYKRDFVFIKTVLIHINPEELQNVYQKLYDASSQYIMIAEYYNPTPVEVLYRGHSSKLFKRDFAGEMLDKFSNLKLVDYGFTYHRDNYYCNDDLNWFLLEKLDD</sequence>